<dbReference type="RefSeq" id="WP_369409306.1">
    <property type="nucleotide sequence ID" value="NZ_WQLB01000012.1"/>
</dbReference>
<dbReference type="GO" id="GO:0006508">
    <property type="term" value="P:proteolysis"/>
    <property type="evidence" value="ECO:0007669"/>
    <property type="project" value="UniProtKB-KW"/>
</dbReference>
<keyword evidence="8" id="KW-1185">Reference proteome</keyword>
<evidence type="ECO:0000256" key="2">
    <source>
        <dbReference type="ARBA" id="ARBA00022723"/>
    </source>
</evidence>
<evidence type="ECO:0000259" key="6">
    <source>
        <dbReference type="PROSITE" id="PS50249"/>
    </source>
</evidence>
<dbReference type="InterPro" id="IPR051929">
    <property type="entry name" value="VirAsm_ModProt"/>
</dbReference>
<evidence type="ECO:0000256" key="5">
    <source>
        <dbReference type="ARBA" id="ARBA00023049"/>
    </source>
</evidence>
<dbReference type="InterPro" id="IPR037518">
    <property type="entry name" value="MPN"/>
</dbReference>
<dbReference type="SUPFAM" id="SSF102712">
    <property type="entry name" value="JAB1/MPN domain"/>
    <property type="match status" value="1"/>
</dbReference>
<sequence>MSLLLPPALHRELWRHARQEAPRECVGALGGVRLHGGWEARTLYPLPNIDPQPERAYLADPGHLLRALRAMEAEGLELVGLYHSHPRGPARPSLSDQALAAYPVPYLIADVAGGTLRAYRLPGGEEVEIG</sequence>
<evidence type="ECO:0000256" key="1">
    <source>
        <dbReference type="ARBA" id="ARBA00022670"/>
    </source>
</evidence>
<dbReference type="PANTHER" id="PTHR34858:SF1">
    <property type="entry name" value="CYSO-CYSTEINE PEPTIDASE"/>
    <property type="match status" value="1"/>
</dbReference>
<gene>
    <name evidence="7" type="ORF">GO986_10670</name>
</gene>
<dbReference type="EMBL" id="WQLB01000012">
    <property type="protein sequence ID" value="MVN87233.1"/>
    <property type="molecule type" value="Genomic_DNA"/>
</dbReference>
<dbReference type="AlphaFoldDB" id="A0A7C9HRW7"/>
<keyword evidence="4" id="KW-0862">Zinc</keyword>
<evidence type="ECO:0000313" key="8">
    <source>
        <dbReference type="Proteomes" id="UP000483286"/>
    </source>
</evidence>
<dbReference type="InterPro" id="IPR028090">
    <property type="entry name" value="JAB_dom_prok"/>
</dbReference>
<dbReference type="Gene3D" id="3.40.140.10">
    <property type="entry name" value="Cytidine Deaminase, domain 2"/>
    <property type="match status" value="1"/>
</dbReference>
<dbReference type="GO" id="GO:0008235">
    <property type="term" value="F:metalloexopeptidase activity"/>
    <property type="evidence" value="ECO:0007669"/>
    <property type="project" value="TreeGrafter"/>
</dbReference>
<organism evidence="7 8">
    <name type="scientific">Deinococcus arboris</name>
    <dbReference type="NCBI Taxonomy" id="2682977"/>
    <lineage>
        <taxon>Bacteria</taxon>
        <taxon>Thermotogati</taxon>
        <taxon>Deinococcota</taxon>
        <taxon>Deinococci</taxon>
        <taxon>Deinococcales</taxon>
        <taxon>Deinococcaceae</taxon>
        <taxon>Deinococcus</taxon>
    </lineage>
</organism>
<proteinExistence type="predicted"/>
<dbReference type="Proteomes" id="UP000483286">
    <property type="component" value="Unassembled WGS sequence"/>
</dbReference>
<evidence type="ECO:0000256" key="3">
    <source>
        <dbReference type="ARBA" id="ARBA00022801"/>
    </source>
</evidence>
<accession>A0A7C9HRW7</accession>
<dbReference type="FunFam" id="3.40.140.10:FF:000085">
    <property type="entry name" value="Mov34/MPN/PAD-1 family protein"/>
    <property type="match status" value="1"/>
</dbReference>
<dbReference type="GO" id="GO:0008270">
    <property type="term" value="F:zinc ion binding"/>
    <property type="evidence" value="ECO:0007669"/>
    <property type="project" value="TreeGrafter"/>
</dbReference>
<reference evidence="7 8" key="1">
    <citation type="submission" date="2019-12" db="EMBL/GenBank/DDBJ databases">
        <title>Deinococcus sp. HMF7620 Genome sequencing and assembly.</title>
        <authorList>
            <person name="Kang H."/>
            <person name="Kim H."/>
            <person name="Joh K."/>
        </authorList>
    </citation>
    <scope>NUCLEOTIDE SEQUENCE [LARGE SCALE GENOMIC DNA]</scope>
    <source>
        <strain evidence="7 8">HMF7620</strain>
    </source>
</reference>
<dbReference type="PANTHER" id="PTHR34858">
    <property type="entry name" value="CYSO-CYSTEINE PEPTIDASE"/>
    <property type="match status" value="1"/>
</dbReference>
<dbReference type="SMART" id="SM00232">
    <property type="entry name" value="JAB_MPN"/>
    <property type="match status" value="1"/>
</dbReference>
<keyword evidence="1" id="KW-0645">Protease</keyword>
<comment type="caution">
    <text evidence="7">The sequence shown here is derived from an EMBL/GenBank/DDBJ whole genome shotgun (WGS) entry which is preliminary data.</text>
</comment>
<keyword evidence="2" id="KW-0479">Metal-binding</keyword>
<evidence type="ECO:0000256" key="4">
    <source>
        <dbReference type="ARBA" id="ARBA00022833"/>
    </source>
</evidence>
<dbReference type="InterPro" id="IPR000555">
    <property type="entry name" value="JAMM/MPN+_dom"/>
</dbReference>
<evidence type="ECO:0000313" key="7">
    <source>
        <dbReference type="EMBL" id="MVN87233.1"/>
    </source>
</evidence>
<keyword evidence="5" id="KW-0482">Metalloprotease</keyword>
<dbReference type="PROSITE" id="PS50249">
    <property type="entry name" value="MPN"/>
    <property type="match status" value="1"/>
</dbReference>
<dbReference type="CDD" id="cd08070">
    <property type="entry name" value="MPN_like"/>
    <property type="match status" value="1"/>
</dbReference>
<name>A0A7C9HRW7_9DEIO</name>
<dbReference type="Pfam" id="PF14464">
    <property type="entry name" value="Prok-JAB"/>
    <property type="match status" value="1"/>
</dbReference>
<protein>
    <recommendedName>
        <fullName evidence="6">MPN domain-containing protein</fullName>
    </recommendedName>
</protein>
<feature type="domain" description="MPN" evidence="6">
    <location>
        <begin position="2"/>
        <end position="130"/>
    </location>
</feature>
<keyword evidence="3" id="KW-0378">Hydrolase</keyword>